<proteinExistence type="predicted"/>
<gene>
    <name evidence="1" type="ORF">CK203_063419</name>
</gene>
<dbReference type="EMBL" id="QGNW01000532">
    <property type="protein sequence ID" value="RVW68501.1"/>
    <property type="molecule type" value="Genomic_DNA"/>
</dbReference>
<accession>A0A438G8L6</accession>
<protein>
    <submittedName>
        <fullName evidence="1">Uncharacterized protein</fullName>
    </submittedName>
</protein>
<comment type="caution">
    <text evidence="1">The sequence shown here is derived from an EMBL/GenBank/DDBJ whole genome shotgun (WGS) entry which is preliminary data.</text>
</comment>
<organism evidence="1 2">
    <name type="scientific">Vitis vinifera</name>
    <name type="common">Grape</name>
    <dbReference type="NCBI Taxonomy" id="29760"/>
    <lineage>
        <taxon>Eukaryota</taxon>
        <taxon>Viridiplantae</taxon>
        <taxon>Streptophyta</taxon>
        <taxon>Embryophyta</taxon>
        <taxon>Tracheophyta</taxon>
        <taxon>Spermatophyta</taxon>
        <taxon>Magnoliopsida</taxon>
        <taxon>eudicotyledons</taxon>
        <taxon>Gunneridae</taxon>
        <taxon>Pentapetalae</taxon>
        <taxon>rosids</taxon>
        <taxon>Vitales</taxon>
        <taxon>Vitaceae</taxon>
        <taxon>Viteae</taxon>
        <taxon>Vitis</taxon>
    </lineage>
</organism>
<dbReference type="AlphaFoldDB" id="A0A438G8L6"/>
<sequence length="158" mass="17464">MGFVLLAADEAPMLVAAGTVIKTLPFRSMKCETAPPKPMTTPMPGLMALLFTVPLKEDTWAGWSHGFCYDGNSPLHMLAAKPTAFRSGMFLSFFDIIYHCSTFPINLNDHQFSHHSSNATEGHQGFPSRYGRCQRFIKPIVSKALLVIFSIVDNTITP</sequence>
<reference evidence="1 2" key="1">
    <citation type="journal article" date="2018" name="PLoS Genet.">
        <title>Population sequencing reveals clonal diversity and ancestral inbreeding in the grapevine cultivar Chardonnay.</title>
        <authorList>
            <person name="Roach M.J."/>
            <person name="Johnson D.L."/>
            <person name="Bohlmann J."/>
            <person name="van Vuuren H.J."/>
            <person name="Jones S.J."/>
            <person name="Pretorius I.S."/>
            <person name="Schmidt S.A."/>
            <person name="Borneman A.R."/>
        </authorList>
    </citation>
    <scope>NUCLEOTIDE SEQUENCE [LARGE SCALE GENOMIC DNA]</scope>
    <source>
        <strain evidence="2">cv. Chardonnay</strain>
        <tissue evidence="1">Leaf</tissue>
    </source>
</reference>
<evidence type="ECO:0000313" key="2">
    <source>
        <dbReference type="Proteomes" id="UP000288805"/>
    </source>
</evidence>
<dbReference type="Proteomes" id="UP000288805">
    <property type="component" value="Unassembled WGS sequence"/>
</dbReference>
<name>A0A438G8L6_VITVI</name>
<evidence type="ECO:0000313" key="1">
    <source>
        <dbReference type="EMBL" id="RVW68501.1"/>
    </source>
</evidence>